<proteinExistence type="predicted"/>
<dbReference type="AlphaFoldDB" id="A0A1G2UVE7"/>
<evidence type="ECO:0000313" key="2">
    <source>
        <dbReference type="Proteomes" id="UP000177154"/>
    </source>
</evidence>
<name>A0A1G2UVE7_9BACT</name>
<sequence length="89" mass="10536">MFATPVTEEINMNKLIAVKFKINLCLDCNSGIPVVEQSSLWDWYEQKNSGNLSPLHYITPHYHLSIKYHKKQSLKRPKKAYFKPYIFDF</sequence>
<comment type="caution">
    <text evidence="1">The sequence shown here is derived from an EMBL/GenBank/DDBJ whole genome shotgun (WGS) entry which is preliminary data.</text>
</comment>
<accession>A0A1G2UVE7</accession>
<organism evidence="1 2">
    <name type="scientific">Candidatus Zambryskibacteria bacterium RIFCSPLOWO2_12_39_8</name>
    <dbReference type="NCBI Taxonomy" id="1802774"/>
    <lineage>
        <taxon>Bacteria</taxon>
        <taxon>Candidatus Zambryskiibacteriota</taxon>
    </lineage>
</organism>
<evidence type="ECO:0000313" key="1">
    <source>
        <dbReference type="EMBL" id="OHB13334.1"/>
    </source>
</evidence>
<dbReference type="EMBL" id="MHWR01000018">
    <property type="protein sequence ID" value="OHB13334.1"/>
    <property type="molecule type" value="Genomic_DNA"/>
</dbReference>
<gene>
    <name evidence="1" type="ORF">A2Y49_00540</name>
</gene>
<dbReference type="Proteomes" id="UP000177154">
    <property type="component" value="Unassembled WGS sequence"/>
</dbReference>
<protein>
    <submittedName>
        <fullName evidence="1">Uncharacterized protein</fullName>
    </submittedName>
</protein>
<reference evidence="1 2" key="1">
    <citation type="journal article" date="2016" name="Nat. Commun.">
        <title>Thousands of microbial genomes shed light on interconnected biogeochemical processes in an aquifer system.</title>
        <authorList>
            <person name="Anantharaman K."/>
            <person name="Brown C.T."/>
            <person name="Hug L.A."/>
            <person name="Sharon I."/>
            <person name="Castelle C.J."/>
            <person name="Probst A.J."/>
            <person name="Thomas B.C."/>
            <person name="Singh A."/>
            <person name="Wilkins M.J."/>
            <person name="Karaoz U."/>
            <person name="Brodie E.L."/>
            <person name="Williams K.H."/>
            <person name="Hubbard S.S."/>
            <person name="Banfield J.F."/>
        </authorList>
    </citation>
    <scope>NUCLEOTIDE SEQUENCE [LARGE SCALE GENOMIC DNA]</scope>
</reference>